<dbReference type="InterPro" id="IPR036056">
    <property type="entry name" value="Fibrinogen-like_C"/>
</dbReference>
<dbReference type="InterPro" id="IPR002181">
    <property type="entry name" value="Fibrinogen_a/b/g_C_dom"/>
</dbReference>
<evidence type="ECO:0000256" key="2">
    <source>
        <dbReference type="ARBA" id="ARBA00022525"/>
    </source>
</evidence>
<keyword evidence="4" id="KW-0175">Coiled coil</keyword>
<dbReference type="VEuPathDB" id="VectorBase:AMEM014843"/>
<evidence type="ECO:0000256" key="1">
    <source>
        <dbReference type="ARBA" id="ARBA00004613"/>
    </source>
</evidence>
<dbReference type="Gene3D" id="3.90.215.10">
    <property type="entry name" value="Gamma Fibrinogen, chain A, domain 1"/>
    <property type="match status" value="1"/>
</dbReference>
<keyword evidence="3" id="KW-0732">Signal</keyword>
<dbReference type="PROSITE" id="PS51406">
    <property type="entry name" value="FIBRINOGEN_C_2"/>
    <property type="match status" value="1"/>
</dbReference>
<sequence>MEFAIKEDRESIDQKLSGAISQLVQTIGYNLTTLQAQSNKILSQQAVCANHEQMRKEIEAIGSNQDQLPARSDSILWKRPIRSCKDESAKQSGKYLLQPTENGELFLGYCEQVSFGGGWLVIQHRYNGIEDFDRNWTDYRNGFGSIGGEFWLGLERMHQVTSARKHELLVELKDFSGEYKYARYNATKIGSELEQYPIMLRSIVI</sequence>
<organism evidence="8 9">
    <name type="scientific">Anopheles merus</name>
    <name type="common">Mosquito</name>
    <dbReference type="NCBI Taxonomy" id="30066"/>
    <lineage>
        <taxon>Eukaryota</taxon>
        <taxon>Metazoa</taxon>
        <taxon>Ecdysozoa</taxon>
        <taxon>Arthropoda</taxon>
        <taxon>Hexapoda</taxon>
        <taxon>Insecta</taxon>
        <taxon>Pterygota</taxon>
        <taxon>Neoptera</taxon>
        <taxon>Endopterygota</taxon>
        <taxon>Diptera</taxon>
        <taxon>Nematocera</taxon>
        <taxon>Culicoidea</taxon>
        <taxon>Culicidae</taxon>
        <taxon>Anophelinae</taxon>
        <taxon>Anopheles</taxon>
    </lineage>
</organism>
<evidence type="ECO:0000256" key="4">
    <source>
        <dbReference type="ARBA" id="ARBA00023054"/>
    </source>
</evidence>
<name>A0A182VH22_ANOME</name>
<evidence type="ECO:0000256" key="5">
    <source>
        <dbReference type="ARBA" id="ARBA00023157"/>
    </source>
</evidence>
<evidence type="ECO:0000256" key="6">
    <source>
        <dbReference type="ARBA" id="ARBA00023180"/>
    </source>
</evidence>
<evidence type="ECO:0000256" key="3">
    <source>
        <dbReference type="ARBA" id="ARBA00022729"/>
    </source>
</evidence>
<dbReference type="InterPro" id="IPR014716">
    <property type="entry name" value="Fibrinogen_a/b/g_C_1"/>
</dbReference>
<dbReference type="Proteomes" id="UP000075903">
    <property type="component" value="Unassembled WGS sequence"/>
</dbReference>
<comment type="subcellular location">
    <subcellularLocation>
        <location evidence="1">Secreted</location>
    </subcellularLocation>
</comment>
<feature type="domain" description="Fibrinogen C-terminal" evidence="7">
    <location>
        <begin position="75"/>
        <end position="205"/>
    </location>
</feature>
<dbReference type="VEuPathDB" id="VectorBase:AMEM21_005421"/>
<dbReference type="PANTHER" id="PTHR47221">
    <property type="entry name" value="FIBRINOGEN ALPHA CHAIN"/>
    <property type="match status" value="1"/>
</dbReference>
<protein>
    <submittedName>
        <fullName evidence="8">Fibrinogen C-terminal domain-containing protein</fullName>
    </submittedName>
</protein>
<dbReference type="PANTHER" id="PTHR47221:SF6">
    <property type="entry name" value="FIBRINOGEN ALPHA CHAIN"/>
    <property type="match status" value="1"/>
</dbReference>
<dbReference type="EnsemblMetazoa" id="AMEM014843-RA">
    <property type="protein sequence ID" value="AMEM014843-PA"/>
    <property type="gene ID" value="AMEM014843"/>
</dbReference>
<evidence type="ECO:0000313" key="8">
    <source>
        <dbReference type="EnsemblMetazoa" id="AMEM014843-PA"/>
    </source>
</evidence>
<dbReference type="AlphaFoldDB" id="A0A182VH22"/>
<evidence type="ECO:0000259" key="7">
    <source>
        <dbReference type="PROSITE" id="PS51406"/>
    </source>
</evidence>
<keyword evidence="2" id="KW-0964">Secreted</keyword>
<keyword evidence="6" id="KW-0325">Glycoprotein</keyword>
<accession>A0A182VH22</accession>
<dbReference type="SMART" id="SM00186">
    <property type="entry name" value="FBG"/>
    <property type="match status" value="1"/>
</dbReference>
<dbReference type="SUPFAM" id="SSF56496">
    <property type="entry name" value="Fibrinogen C-terminal domain-like"/>
    <property type="match status" value="1"/>
</dbReference>
<evidence type="ECO:0000313" key="9">
    <source>
        <dbReference type="Proteomes" id="UP000075903"/>
    </source>
</evidence>
<dbReference type="GO" id="GO:0005576">
    <property type="term" value="C:extracellular region"/>
    <property type="evidence" value="ECO:0007669"/>
    <property type="project" value="UniProtKB-SubCell"/>
</dbReference>
<keyword evidence="9" id="KW-1185">Reference proteome</keyword>
<dbReference type="STRING" id="30066.A0A182VH22"/>
<keyword evidence="5" id="KW-1015">Disulfide bond</keyword>
<dbReference type="Pfam" id="PF00147">
    <property type="entry name" value="Fibrinogen_C"/>
    <property type="match status" value="1"/>
</dbReference>
<reference evidence="8" key="1">
    <citation type="submission" date="2020-05" db="UniProtKB">
        <authorList>
            <consortium name="EnsemblMetazoa"/>
        </authorList>
    </citation>
    <scope>IDENTIFICATION</scope>
    <source>
        <strain evidence="8">MAF</strain>
    </source>
</reference>
<proteinExistence type="predicted"/>
<dbReference type="InterPro" id="IPR037579">
    <property type="entry name" value="FIB_ANG-like"/>
</dbReference>